<reference evidence="1 2" key="1">
    <citation type="submission" date="2019-03" db="EMBL/GenBank/DDBJ databases">
        <title>First draft genome of Liparis tanakae, snailfish: a comprehensive survey of snailfish specific genes.</title>
        <authorList>
            <person name="Kim W."/>
            <person name="Song I."/>
            <person name="Jeong J.-H."/>
            <person name="Kim D."/>
            <person name="Kim S."/>
            <person name="Ryu S."/>
            <person name="Song J.Y."/>
            <person name="Lee S.K."/>
        </authorList>
    </citation>
    <scope>NUCLEOTIDE SEQUENCE [LARGE SCALE GENOMIC DNA]</scope>
    <source>
        <tissue evidence="1">Muscle</tissue>
    </source>
</reference>
<protein>
    <submittedName>
        <fullName evidence="1">Uncharacterized protein</fullName>
    </submittedName>
</protein>
<organism evidence="1 2">
    <name type="scientific">Liparis tanakae</name>
    <name type="common">Tanaka's snailfish</name>
    <dbReference type="NCBI Taxonomy" id="230148"/>
    <lineage>
        <taxon>Eukaryota</taxon>
        <taxon>Metazoa</taxon>
        <taxon>Chordata</taxon>
        <taxon>Craniata</taxon>
        <taxon>Vertebrata</taxon>
        <taxon>Euteleostomi</taxon>
        <taxon>Actinopterygii</taxon>
        <taxon>Neopterygii</taxon>
        <taxon>Teleostei</taxon>
        <taxon>Neoteleostei</taxon>
        <taxon>Acanthomorphata</taxon>
        <taxon>Eupercaria</taxon>
        <taxon>Perciformes</taxon>
        <taxon>Cottioidei</taxon>
        <taxon>Cottales</taxon>
        <taxon>Liparidae</taxon>
        <taxon>Liparis</taxon>
    </lineage>
</organism>
<proteinExistence type="predicted"/>
<evidence type="ECO:0000313" key="2">
    <source>
        <dbReference type="Proteomes" id="UP000314294"/>
    </source>
</evidence>
<keyword evidence="2" id="KW-1185">Reference proteome</keyword>
<dbReference type="EMBL" id="SRLO01000564">
    <property type="protein sequence ID" value="TNN51978.1"/>
    <property type="molecule type" value="Genomic_DNA"/>
</dbReference>
<dbReference type="Proteomes" id="UP000314294">
    <property type="component" value="Unassembled WGS sequence"/>
</dbReference>
<dbReference type="AlphaFoldDB" id="A0A4Z2GEJ8"/>
<evidence type="ECO:0000313" key="1">
    <source>
        <dbReference type="EMBL" id="TNN51978.1"/>
    </source>
</evidence>
<accession>A0A4Z2GEJ8</accession>
<comment type="caution">
    <text evidence="1">The sequence shown here is derived from an EMBL/GenBank/DDBJ whole genome shotgun (WGS) entry which is preliminary data.</text>
</comment>
<sequence>MTEGTGVLFQRGVTSQGLQVIEIDRVGGAVEAVRKHDAQTRGTRDTVDPVVEEHIEENITQHLTHVGELTDRKLTAGGGAAGLSLHPPSAALFMPIG</sequence>
<name>A0A4Z2GEJ8_9TELE</name>
<gene>
    <name evidence="1" type="ORF">EYF80_037828</name>
</gene>